<dbReference type="AlphaFoldDB" id="A0A3M2LRB5"/>
<dbReference type="GO" id="GO:0071949">
    <property type="term" value="F:FAD binding"/>
    <property type="evidence" value="ECO:0007669"/>
    <property type="project" value="InterPro"/>
</dbReference>
<evidence type="ECO:0000313" key="6">
    <source>
        <dbReference type="Proteomes" id="UP000278673"/>
    </source>
</evidence>
<proteinExistence type="predicted"/>
<dbReference type="InterPro" id="IPR050641">
    <property type="entry name" value="RIFMO-like"/>
</dbReference>
<dbReference type="RefSeq" id="WP_122184643.1">
    <property type="nucleotide sequence ID" value="NZ_RFFJ01000087.1"/>
</dbReference>
<evidence type="ECO:0000256" key="1">
    <source>
        <dbReference type="ARBA" id="ARBA00001974"/>
    </source>
</evidence>
<dbReference type="SUPFAM" id="SSF51905">
    <property type="entry name" value="FAD/NAD(P)-binding domain"/>
    <property type="match status" value="1"/>
</dbReference>
<sequence length="501" mass="53643">MDTTVVIAGAGPTGLMLACELGLAGVPTVVLESSATPRDDAPAVAINVGAVEQLDRRGLLEPLKRDATTLPLPRTHFALFPLDVERLGERYTNSLVVTQRDLSATLERRAVELGVTIRRDHRVVGLDQGDDAVRVTARTQDGTAELTCRYLVGCDGTDSAVRELAGIPFPVVESPFYGLVGDFAGVAGDMPKEHLGYYHSPAGGMFMCLPIGPDTLRLMTAEFDRAPDDPASAVTPEEARATVKRLSGTDPGPLTLRWMSRYRNLSGLADAYRSGNVFLAGDSAHAMFPLNGQAITSGLHDAVNLGWKLAATVHGWAAPDLLDTYDAERRPVGRRACVNIRAQVSLSEDPDRVAPLREVVSWLASFDQSNAALIEMVMGLDVDYAGPARPEEPARHALLGRALPPVPLKTAEGATDTARLNHSGHGVLLDLSGDSSTDWKIAGWRDRVDVVTAAPTPELPARALLLRPDGHVAWVAPEHDARASLHATLTRWFGAAAPTDR</sequence>
<comment type="cofactor">
    <cofactor evidence="1">
        <name>FAD</name>
        <dbReference type="ChEBI" id="CHEBI:57692"/>
    </cofactor>
</comment>
<dbReference type="Proteomes" id="UP000278673">
    <property type="component" value="Unassembled WGS sequence"/>
</dbReference>
<keyword evidence="6" id="KW-1185">Reference proteome</keyword>
<dbReference type="InterPro" id="IPR036188">
    <property type="entry name" value="FAD/NAD-bd_sf"/>
</dbReference>
<evidence type="ECO:0000313" key="5">
    <source>
        <dbReference type="EMBL" id="RMI38645.1"/>
    </source>
</evidence>
<dbReference type="Gene3D" id="3.30.70.2450">
    <property type="match status" value="1"/>
</dbReference>
<evidence type="ECO:0000256" key="3">
    <source>
        <dbReference type="ARBA" id="ARBA00022827"/>
    </source>
</evidence>
<keyword evidence="3" id="KW-0274">FAD</keyword>
<dbReference type="EMBL" id="RFFJ01000087">
    <property type="protein sequence ID" value="RMI38645.1"/>
    <property type="molecule type" value="Genomic_DNA"/>
</dbReference>
<organism evidence="5 6">
    <name type="scientific">Streptomyces triticirhizae</name>
    <dbReference type="NCBI Taxonomy" id="2483353"/>
    <lineage>
        <taxon>Bacteria</taxon>
        <taxon>Bacillati</taxon>
        <taxon>Actinomycetota</taxon>
        <taxon>Actinomycetes</taxon>
        <taxon>Kitasatosporales</taxon>
        <taxon>Streptomycetaceae</taxon>
        <taxon>Streptomyces</taxon>
    </lineage>
</organism>
<dbReference type="Pfam" id="PF21274">
    <property type="entry name" value="Rng_hyd_C"/>
    <property type="match status" value="1"/>
</dbReference>
<reference evidence="5 6" key="1">
    <citation type="submission" date="2018-10" db="EMBL/GenBank/DDBJ databases">
        <title>Isolation, diversity and antifungal activity of actinobacteria from wheat.</title>
        <authorList>
            <person name="Han C."/>
        </authorList>
    </citation>
    <scope>NUCLEOTIDE SEQUENCE [LARGE SCALE GENOMIC DNA]</scope>
    <source>
        <strain evidence="5 6">NEAU-YY642</strain>
    </source>
</reference>
<dbReference type="InterPro" id="IPR002938">
    <property type="entry name" value="FAD-bd"/>
</dbReference>
<gene>
    <name evidence="5" type="ORF">EBN88_16475</name>
</gene>
<keyword evidence="2" id="KW-0285">Flavoprotein</keyword>
<dbReference type="PRINTS" id="PR00420">
    <property type="entry name" value="RNGMNOXGNASE"/>
</dbReference>
<dbReference type="Gene3D" id="3.40.30.120">
    <property type="match status" value="1"/>
</dbReference>
<evidence type="ECO:0000256" key="2">
    <source>
        <dbReference type="ARBA" id="ARBA00022630"/>
    </source>
</evidence>
<evidence type="ECO:0000259" key="4">
    <source>
        <dbReference type="Pfam" id="PF01494"/>
    </source>
</evidence>
<protein>
    <recommendedName>
        <fullName evidence="4">FAD-binding domain-containing protein</fullName>
    </recommendedName>
</protein>
<comment type="caution">
    <text evidence="5">The sequence shown here is derived from an EMBL/GenBank/DDBJ whole genome shotgun (WGS) entry which is preliminary data.</text>
</comment>
<dbReference type="PANTHER" id="PTHR43004">
    <property type="entry name" value="TRK SYSTEM POTASSIUM UPTAKE PROTEIN"/>
    <property type="match status" value="1"/>
</dbReference>
<dbReference type="Pfam" id="PF01494">
    <property type="entry name" value="FAD_binding_3"/>
    <property type="match status" value="1"/>
</dbReference>
<dbReference type="GO" id="GO:0016709">
    <property type="term" value="F:oxidoreductase activity, acting on paired donors, with incorporation or reduction of molecular oxygen, NAD(P)H as one donor, and incorporation of one atom of oxygen"/>
    <property type="evidence" value="ECO:0007669"/>
    <property type="project" value="UniProtKB-ARBA"/>
</dbReference>
<dbReference type="PANTHER" id="PTHR43004:SF19">
    <property type="entry name" value="BINDING MONOOXYGENASE, PUTATIVE (JCVI)-RELATED"/>
    <property type="match status" value="1"/>
</dbReference>
<feature type="domain" description="FAD-binding" evidence="4">
    <location>
        <begin position="2"/>
        <end position="336"/>
    </location>
</feature>
<name>A0A3M2LRB5_9ACTN</name>
<dbReference type="Gene3D" id="3.50.50.60">
    <property type="entry name" value="FAD/NAD(P)-binding domain"/>
    <property type="match status" value="1"/>
</dbReference>
<accession>A0A3M2LRB5</accession>